<dbReference type="Pfam" id="PF20696">
    <property type="entry name" value="UbiD_C"/>
    <property type="match status" value="1"/>
</dbReference>
<dbReference type="Proteomes" id="UP000727962">
    <property type="component" value="Unassembled WGS sequence"/>
</dbReference>
<dbReference type="Pfam" id="PF01977">
    <property type="entry name" value="UbiD"/>
    <property type="match status" value="1"/>
</dbReference>
<accession>A0A931PWL1</accession>
<evidence type="ECO:0000259" key="3">
    <source>
        <dbReference type="Pfam" id="PF20695"/>
    </source>
</evidence>
<dbReference type="InterPro" id="IPR002830">
    <property type="entry name" value="UbiD"/>
</dbReference>
<feature type="domain" description="3-octaprenyl-4-hydroxybenzoate carboxy-lyase-like N-terminal" evidence="3">
    <location>
        <begin position="10"/>
        <end position="114"/>
    </location>
</feature>
<dbReference type="InterPro" id="IPR049383">
    <property type="entry name" value="UbiD-like_N"/>
</dbReference>
<dbReference type="PANTHER" id="PTHR30108">
    <property type="entry name" value="3-OCTAPRENYL-4-HYDROXYBENZOATE CARBOXY-LYASE-RELATED"/>
    <property type="match status" value="1"/>
</dbReference>
<gene>
    <name evidence="5" type="ORF">HYR64_10160</name>
</gene>
<dbReference type="SUPFAM" id="SSF50475">
    <property type="entry name" value="FMN-binding split barrel"/>
    <property type="match status" value="1"/>
</dbReference>
<comment type="caution">
    <text evidence="5">The sequence shown here is derived from an EMBL/GenBank/DDBJ whole genome shotgun (WGS) entry which is preliminary data.</text>
</comment>
<reference evidence="5" key="1">
    <citation type="submission" date="2020-07" db="EMBL/GenBank/DDBJ databases">
        <title>Huge and variable diversity of episymbiotic CPR bacteria and DPANN archaea in groundwater ecosystems.</title>
        <authorList>
            <person name="He C.Y."/>
            <person name="Keren R."/>
            <person name="Whittaker M."/>
            <person name="Farag I.F."/>
            <person name="Doudna J."/>
            <person name="Cate J.H.D."/>
            <person name="Banfield J.F."/>
        </authorList>
    </citation>
    <scope>NUCLEOTIDE SEQUENCE</scope>
    <source>
        <strain evidence="5">NC_groundwater_17_Pr7_B-0.1um_64_12</strain>
    </source>
</reference>
<dbReference type="Gene3D" id="3.40.1670.10">
    <property type="entry name" value="UbiD C-terminal domain-like"/>
    <property type="match status" value="1"/>
</dbReference>
<evidence type="ECO:0000259" key="2">
    <source>
        <dbReference type="Pfam" id="PF01977"/>
    </source>
</evidence>
<dbReference type="GO" id="GO:0008694">
    <property type="term" value="F:4-hydroxy-3-polyprenylbenzoate decarboxylase activity"/>
    <property type="evidence" value="ECO:0007669"/>
    <property type="project" value="TreeGrafter"/>
</dbReference>
<dbReference type="PANTHER" id="PTHR30108:SF17">
    <property type="entry name" value="FERULIC ACID DECARBOXYLASE 1"/>
    <property type="match status" value="1"/>
</dbReference>
<comment type="similarity">
    <text evidence="1">Belongs to the UbiD family.</text>
</comment>
<dbReference type="GO" id="GO:0005829">
    <property type="term" value="C:cytosol"/>
    <property type="evidence" value="ECO:0007669"/>
    <property type="project" value="TreeGrafter"/>
</dbReference>
<sequence length="512" mass="56405">MAYRDFQHFLEALEAKGELHRIAEPVSPYLEITEIADRVMKAGGPALLFERPEGAPHRLGTPDPSSAVMGRPSIHQIPSGNVRYEHPVAINTMGTCKRMSLALGVEDFEEHADRLRTLMKAEMPKGAVEGLKKLVQTLKAAKSAMPKAVGGGLCQEIEMRGEEIDLTRLPILTCWPEDAGPFITLPLVITHDPNTGKRNVGLYRIQLFDRNTAAMHWQMHKTGARHMEDSGAKRKPIEVAVALGGDPALTFAALAPLPPGIDEILFAGFLRQEGVRMTKARTVGLSVPADAEIVIEGTVDPDARRLEGPFGDHTGYYSLAYPFPVLRVSCVTMRRKAVYPATIVGVPPMEDGWMGKAVERIFLPLIQLTAPEIVDMNLPVQACFHNVAFVSIRKRYPGHAYKAMNTLWGLGALAFTKFVFVVDEDANVQDVGEMLFRIGANCDPGRDTLISKGPVDQLDHAAQEMGFGGKIGFDCTHKWPGENGFARDYPKLITMSEDVKRRVDELWPRLGL</sequence>
<evidence type="ECO:0000259" key="4">
    <source>
        <dbReference type="Pfam" id="PF20696"/>
    </source>
</evidence>
<evidence type="ECO:0000313" key="6">
    <source>
        <dbReference type="Proteomes" id="UP000727962"/>
    </source>
</evidence>
<name>A0A931PWL1_FIMGI</name>
<dbReference type="EMBL" id="JACOSL010000062">
    <property type="protein sequence ID" value="MBI1757455.1"/>
    <property type="molecule type" value="Genomic_DNA"/>
</dbReference>
<dbReference type="InterPro" id="IPR049381">
    <property type="entry name" value="UbiD-like_C"/>
</dbReference>
<proteinExistence type="inferred from homology"/>
<dbReference type="AlphaFoldDB" id="A0A931PWL1"/>
<organism evidence="5 6">
    <name type="scientific">Fimbriimonas ginsengisoli</name>
    <dbReference type="NCBI Taxonomy" id="1005039"/>
    <lineage>
        <taxon>Bacteria</taxon>
        <taxon>Bacillati</taxon>
        <taxon>Armatimonadota</taxon>
        <taxon>Fimbriimonadia</taxon>
        <taxon>Fimbriimonadales</taxon>
        <taxon>Fimbriimonadaceae</taxon>
        <taxon>Fimbriimonas</taxon>
    </lineage>
</organism>
<dbReference type="NCBIfam" id="TIGR00148">
    <property type="entry name" value="UbiD family decarboxylase"/>
    <property type="match status" value="1"/>
</dbReference>
<dbReference type="Pfam" id="PF20695">
    <property type="entry name" value="UbiD_N"/>
    <property type="match status" value="1"/>
</dbReference>
<feature type="domain" description="3-octaprenyl-4-hydroxybenzoate carboxy-lyase-like Rift-related" evidence="2">
    <location>
        <begin position="152"/>
        <end position="347"/>
    </location>
</feature>
<dbReference type="Gene3D" id="1.20.5.570">
    <property type="entry name" value="Single helix bin"/>
    <property type="match status" value="1"/>
</dbReference>
<dbReference type="InterPro" id="IPR048304">
    <property type="entry name" value="UbiD_Rift_dom"/>
</dbReference>
<feature type="domain" description="3-octaprenyl-4-hydroxybenzoate carboxy-lyase-like C-terminal" evidence="4">
    <location>
        <begin position="353"/>
        <end position="475"/>
    </location>
</feature>
<evidence type="ECO:0000313" key="5">
    <source>
        <dbReference type="EMBL" id="MBI1757455.1"/>
    </source>
</evidence>
<protein>
    <submittedName>
        <fullName evidence="5">Menaquinone biosynthesis decarboxylase</fullName>
    </submittedName>
</protein>
<dbReference type="GO" id="GO:0006744">
    <property type="term" value="P:ubiquinone biosynthetic process"/>
    <property type="evidence" value="ECO:0007669"/>
    <property type="project" value="TreeGrafter"/>
</dbReference>
<evidence type="ECO:0000256" key="1">
    <source>
        <dbReference type="ARBA" id="ARBA00010021"/>
    </source>
</evidence>
<dbReference type="SUPFAM" id="SSF143968">
    <property type="entry name" value="UbiD C-terminal domain-like"/>
    <property type="match status" value="1"/>
</dbReference>
<dbReference type="InterPro" id="IPR022390">
    <property type="entry name" value="HBDC"/>
</dbReference>
<dbReference type="NCBIfam" id="TIGR03701">
    <property type="entry name" value="mena_SCO4490"/>
    <property type="match status" value="1"/>
</dbReference>